<dbReference type="GO" id="GO:0005829">
    <property type="term" value="C:cytosol"/>
    <property type="evidence" value="ECO:0007669"/>
    <property type="project" value="TreeGrafter"/>
</dbReference>
<evidence type="ECO:0000256" key="1">
    <source>
        <dbReference type="ARBA" id="ARBA00004370"/>
    </source>
</evidence>
<evidence type="ECO:0000313" key="5">
    <source>
        <dbReference type="EMBL" id="QIX02346.1"/>
    </source>
</evidence>
<dbReference type="GO" id="GO:0006886">
    <property type="term" value="P:intracellular protein transport"/>
    <property type="evidence" value="ECO:0007669"/>
    <property type="project" value="InterPro"/>
</dbReference>
<comment type="subcellular location">
    <subcellularLocation>
        <location evidence="1">Membrane</location>
    </subcellularLocation>
</comment>
<reference evidence="5 6" key="1">
    <citation type="journal article" date="2016" name="Sci. Rep.">
        <title>Peltaster fructicola genome reveals evolution from an invasive phytopathogen to an ectophytic parasite.</title>
        <authorList>
            <person name="Xu C."/>
            <person name="Chen H."/>
            <person name="Gleason M.L."/>
            <person name="Xu J.R."/>
            <person name="Liu H."/>
            <person name="Zhang R."/>
            <person name="Sun G."/>
        </authorList>
    </citation>
    <scope>NUCLEOTIDE SEQUENCE [LARGE SCALE GENOMIC DNA]</scope>
    <source>
        <strain evidence="5 6">LNHT1506</strain>
    </source>
</reference>
<name>A0A6H0Y5U7_9PEZI</name>
<keyword evidence="6" id="KW-1185">Reference proteome</keyword>
<dbReference type="InterPro" id="IPR015943">
    <property type="entry name" value="WD40/YVTN_repeat-like_dom_sf"/>
</dbReference>
<feature type="region of interest" description="Disordered" evidence="3">
    <location>
        <begin position="161"/>
        <end position="188"/>
    </location>
</feature>
<dbReference type="GO" id="GO:0042147">
    <property type="term" value="P:retrograde transport, endosome to Golgi"/>
    <property type="evidence" value="ECO:0007669"/>
    <property type="project" value="TreeGrafter"/>
</dbReference>
<evidence type="ECO:0000259" key="4">
    <source>
        <dbReference type="Pfam" id="PF07064"/>
    </source>
</evidence>
<feature type="region of interest" description="Disordered" evidence="3">
    <location>
        <begin position="1010"/>
        <end position="1056"/>
    </location>
</feature>
<protein>
    <recommendedName>
        <fullName evidence="4">RIC1 C-terminal alpha solenoid region domain-containing protein</fullName>
    </recommendedName>
</protein>
<dbReference type="SUPFAM" id="SSF69322">
    <property type="entry name" value="Tricorn protease domain 2"/>
    <property type="match status" value="1"/>
</dbReference>
<evidence type="ECO:0000313" key="6">
    <source>
        <dbReference type="Proteomes" id="UP000503462"/>
    </source>
</evidence>
<evidence type="ECO:0000256" key="2">
    <source>
        <dbReference type="ARBA" id="ARBA00023136"/>
    </source>
</evidence>
<sequence length="1056" mass="116618">MYWPIGTPKVYSLSRYAQSVPVLETDDDSVAEHEVNVAQEHGDGEYQQGESRTRSTRKDSTSSQQHDENDIVAAEVSRGGSVFFTATKSQLFVWQTKPVVALAAIIRSPQSLRAYGPNIALLLRPDALTVTVQTTLGFLITYSLYTDPSARIYQTRVVGDRKHARRESADGTNSYRRPSAAGLDVGPGEGDGIREVSLRFRMVIRIDAGIHTALSLDDELMVATQKPPAVQCIRWATDDSKPQTSTEIFSRMSWFEGKAAVTQMLHDRPMKLNVWLTNDGKGYAVQPIAPTGGSFRGFCFHRPETRDAYATHVSVSSRFSLIAVGRTDGVIDAYVVKDYAGNIALSHQYQLPVLASSAGPLKCTSFSPDGHCLFAAYGNGWVFWSIYGKVCATSFVTDDASTIKNDEHWLRDIRACFWIGAGCELALIGERDNRIWVLDIARNAAISCTTPSNISRSLLQSSDSVMIYRGHDVADLTALSSDVALWHTVQIPNSYLVNQWPIRIAVTSADGKYIAIAGRRGLAHFSVSSGKWKTFDHTANEFEFAVRGGLCWYHHILITCVEVGNKQQIRLYSREKALDYSHILHTESLSSPAVYATTTGTDSLLVYTQENVLLHYIVAPNKSSFKLVQVGQIGFHGIIRSPARVRAISWLLPEEQIEYGEPSQDVATASVLFMVDGKLVLLQPSTNELGEVKYDMRVIANNVEFFMLARDQILGSTTAPSAQLTPSASSEWPPNQAVGHSLRDSLWCCDGGSLFVWPDVQDVLASAPADLGRELPPTVRTVLDFYPMSILITKGIIHGLDATLVQRRDVDFSFYRSTPRTQLFLPQILRYHLAEYNSPVALHLARSYEHLPYLGHALEMLLHQVLDSEVDNPPPAAETSLLSTTVSFLSTFPLYLDIVVNCTRKTELRSWRTLFANLPPVLTLFEQSLAQGKLKTASGYLLVLYALQANTSQVHEFARLLQKAVETEDWELCRELARFLLGIDSSGQTLRAALAEAAIDSTLASNGATKRSSLVGTKPGSQGTEHILQQRVNGTSASKNDDYFSAGHGKHRSEVP</sequence>
<proteinExistence type="predicted"/>
<feature type="compositionally biased region" description="Basic and acidic residues" evidence="3">
    <location>
        <begin position="51"/>
        <end position="69"/>
    </location>
</feature>
<dbReference type="InterPro" id="IPR040096">
    <property type="entry name" value="Ric1"/>
</dbReference>
<dbReference type="PANTHER" id="PTHR22746">
    <property type="entry name" value="RAB6A-GEF COMPLEX PARTNER PROTEIN 1"/>
    <property type="match status" value="1"/>
</dbReference>
<dbReference type="GO" id="GO:0000139">
    <property type="term" value="C:Golgi membrane"/>
    <property type="evidence" value="ECO:0007669"/>
    <property type="project" value="TreeGrafter"/>
</dbReference>
<dbReference type="Pfam" id="PF25440">
    <property type="entry name" value="Beta-prop_RIC1_2nd"/>
    <property type="match status" value="1"/>
</dbReference>
<dbReference type="InterPro" id="IPR009771">
    <property type="entry name" value="RIC1_C"/>
</dbReference>
<dbReference type="Pfam" id="PF07064">
    <property type="entry name" value="RIC1"/>
    <property type="match status" value="1"/>
</dbReference>
<dbReference type="PANTHER" id="PTHR22746:SF10">
    <property type="entry name" value="GUANINE NUCLEOTIDE EXCHANGE FACTOR SUBUNIT RIC1"/>
    <property type="match status" value="1"/>
</dbReference>
<dbReference type="AlphaFoldDB" id="A0A6H0Y5U7"/>
<accession>A0A6H0Y5U7</accession>
<dbReference type="Proteomes" id="UP000503462">
    <property type="component" value="Chromosome 5"/>
</dbReference>
<evidence type="ECO:0000256" key="3">
    <source>
        <dbReference type="SAM" id="MobiDB-lite"/>
    </source>
</evidence>
<keyword evidence="2" id="KW-0472">Membrane</keyword>
<dbReference type="EMBL" id="CP051143">
    <property type="protein sequence ID" value="QIX02346.1"/>
    <property type="molecule type" value="Genomic_DNA"/>
</dbReference>
<dbReference type="GO" id="GO:0034066">
    <property type="term" value="C:Ric1-Rgp1 guanyl-nucleotide exchange factor complex"/>
    <property type="evidence" value="ECO:0007669"/>
    <property type="project" value="InterPro"/>
</dbReference>
<dbReference type="Gene3D" id="2.130.10.10">
    <property type="entry name" value="YVTN repeat-like/Quinoprotein amine dehydrogenase"/>
    <property type="match status" value="1"/>
</dbReference>
<feature type="region of interest" description="Disordered" evidence="3">
    <location>
        <begin position="37"/>
        <end position="69"/>
    </location>
</feature>
<gene>
    <name evidence="5" type="ORF">AMS68_007863</name>
</gene>
<feature type="compositionally biased region" description="Polar residues" evidence="3">
    <location>
        <begin position="1010"/>
        <end position="1024"/>
    </location>
</feature>
<organism evidence="5 6">
    <name type="scientific">Peltaster fructicola</name>
    <dbReference type="NCBI Taxonomy" id="286661"/>
    <lineage>
        <taxon>Eukaryota</taxon>
        <taxon>Fungi</taxon>
        <taxon>Dikarya</taxon>
        <taxon>Ascomycota</taxon>
        <taxon>Pezizomycotina</taxon>
        <taxon>Dothideomycetes</taxon>
        <taxon>Dothideomycetes incertae sedis</taxon>
        <taxon>Peltaster</taxon>
    </lineage>
</organism>
<feature type="domain" description="RIC1 C-terminal alpha solenoid region" evidence="4">
    <location>
        <begin position="826"/>
        <end position="998"/>
    </location>
</feature>
<dbReference type="OrthoDB" id="67540at2759"/>